<accession>A0A2T1E0G9</accession>
<feature type="domain" description="Putative restriction endonuclease" evidence="1">
    <location>
        <begin position="10"/>
        <end position="180"/>
    </location>
</feature>
<dbReference type="Gene3D" id="3.90.1570.10">
    <property type="entry name" value="tt1808, chain A"/>
    <property type="match status" value="1"/>
</dbReference>
<protein>
    <recommendedName>
        <fullName evidence="1">Putative restriction endonuclease domain-containing protein</fullName>
    </recommendedName>
</protein>
<dbReference type="Proteomes" id="UP000239576">
    <property type="component" value="Unassembled WGS sequence"/>
</dbReference>
<dbReference type="InterPro" id="IPR011335">
    <property type="entry name" value="Restrct_endonuc-II-like"/>
</dbReference>
<proteinExistence type="predicted"/>
<name>A0A2T1E0G9_9CYAN</name>
<organism evidence="2 3">
    <name type="scientific">Stenomitos frigidus ULC18</name>
    <dbReference type="NCBI Taxonomy" id="2107698"/>
    <lineage>
        <taxon>Bacteria</taxon>
        <taxon>Bacillati</taxon>
        <taxon>Cyanobacteriota</taxon>
        <taxon>Cyanophyceae</taxon>
        <taxon>Leptolyngbyales</taxon>
        <taxon>Leptolyngbyaceae</taxon>
        <taxon>Stenomitos</taxon>
    </lineage>
</organism>
<reference evidence="3" key="1">
    <citation type="submission" date="2018-02" db="EMBL/GenBank/DDBJ databases">
        <authorList>
            <person name="Moore K."/>
            <person name="Momper L."/>
        </authorList>
    </citation>
    <scope>NUCLEOTIDE SEQUENCE [LARGE SCALE GENOMIC DNA]</scope>
    <source>
        <strain evidence="3">ULC18</strain>
    </source>
</reference>
<dbReference type="AlphaFoldDB" id="A0A2T1E0G9"/>
<reference evidence="2 3" key="2">
    <citation type="submission" date="2018-03" db="EMBL/GenBank/DDBJ databases">
        <title>The ancient ancestry and fast evolution of plastids.</title>
        <authorList>
            <person name="Moore K.R."/>
            <person name="Magnabosco C."/>
            <person name="Momper L."/>
            <person name="Gold D.A."/>
            <person name="Bosak T."/>
            <person name="Fournier G.P."/>
        </authorList>
    </citation>
    <scope>NUCLEOTIDE SEQUENCE [LARGE SCALE GENOMIC DNA]</scope>
    <source>
        <strain evidence="2 3">ULC18</strain>
    </source>
</reference>
<dbReference type="Pfam" id="PF05685">
    <property type="entry name" value="Uma2"/>
    <property type="match status" value="1"/>
</dbReference>
<dbReference type="PANTHER" id="PTHR34107:SF2">
    <property type="entry name" value="SLL0888 PROTEIN"/>
    <property type="match status" value="1"/>
</dbReference>
<evidence type="ECO:0000313" key="3">
    <source>
        <dbReference type="Proteomes" id="UP000239576"/>
    </source>
</evidence>
<comment type="caution">
    <text evidence="2">The sequence shown here is derived from an EMBL/GenBank/DDBJ whole genome shotgun (WGS) entry which is preliminary data.</text>
</comment>
<dbReference type="PANTHER" id="PTHR34107">
    <property type="entry name" value="SLL0198 PROTEIN-RELATED"/>
    <property type="match status" value="1"/>
</dbReference>
<dbReference type="InterPro" id="IPR012296">
    <property type="entry name" value="Nuclease_put_TT1808"/>
</dbReference>
<evidence type="ECO:0000313" key="2">
    <source>
        <dbReference type="EMBL" id="PSB26230.1"/>
    </source>
</evidence>
<dbReference type="CDD" id="cd06260">
    <property type="entry name" value="DUF820-like"/>
    <property type="match status" value="1"/>
</dbReference>
<gene>
    <name evidence="2" type="ORF">C7B82_20495</name>
</gene>
<dbReference type="OrthoDB" id="428427at2"/>
<sequence length="193" mass="22122">MPNTTQKMTFEEYLAYDDGTDRRYELVDGELVEMPPEDRINSKIALFLLAKLLKVFSEERLCYKDTELEVSGSLVKTRLPDLMLLSEELAAILGDGRGTITREMPPPELIIEVASPGKSNEERDYRYKRSEYAARGVVEYWVINPKDAHITVFSLEAGFYEAAVYTEQMVIQSRFEALRLTAEQVLKRGRSEP</sequence>
<dbReference type="InterPro" id="IPR008538">
    <property type="entry name" value="Uma2"/>
</dbReference>
<dbReference type="RefSeq" id="WP_106258217.1">
    <property type="nucleotide sequence ID" value="NZ_CAWNSW010000045.1"/>
</dbReference>
<keyword evidence="3" id="KW-1185">Reference proteome</keyword>
<dbReference type="EMBL" id="PVWK01000111">
    <property type="protein sequence ID" value="PSB26230.1"/>
    <property type="molecule type" value="Genomic_DNA"/>
</dbReference>
<dbReference type="SUPFAM" id="SSF52980">
    <property type="entry name" value="Restriction endonuclease-like"/>
    <property type="match status" value="1"/>
</dbReference>
<evidence type="ECO:0000259" key="1">
    <source>
        <dbReference type="Pfam" id="PF05685"/>
    </source>
</evidence>